<reference evidence="2" key="1">
    <citation type="journal article" date="2021" name="bioRxiv">
        <title>Whole Genome Assembly and Annotation of Northern Wild Rice, Zizania palustris L., Supports a Whole Genome Duplication in the Zizania Genus.</title>
        <authorList>
            <person name="Haas M."/>
            <person name="Kono T."/>
            <person name="Macchietto M."/>
            <person name="Millas R."/>
            <person name="McGilp L."/>
            <person name="Shao M."/>
            <person name="Duquette J."/>
            <person name="Hirsch C.N."/>
            <person name="Kimball J."/>
        </authorList>
    </citation>
    <scope>NUCLEOTIDE SEQUENCE</scope>
    <source>
        <tissue evidence="2">Fresh leaf tissue</tissue>
    </source>
</reference>
<proteinExistence type="predicted"/>
<organism evidence="2 3">
    <name type="scientific">Zizania palustris</name>
    <name type="common">Northern wild rice</name>
    <dbReference type="NCBI Taxonomy" id="103762"/>
    <lineage>
        <taxon>Eukaryota</taxon>
        <taxon>Viridiplantae</taxon>
        <taxon>Streptophyta</taxon>
        <taxon>Embryophyta</taxon>
        <taxon>Tracheophyta</taxon>
        <taxon>Spermatophyta</taxon>
        <taxon>Magnoliopsida</taxon>
        <taxon>Liliopsida</taxon>
        <taxon>Poales</taxon>
        <taxon>Poaceae</taxon>
        <taxon>BOP clade</taxon>
        <taxon>Oryzoideae</taxon>
        <taxon>Oryzeae</taxon>
        <taxon>Zizaniinae</taxon>
        <taxon>Zizania</taxon>
    </lineage>
</organism>
<evidence type="ECO:0000256" key="1">
    <source>
        <dbReference type="SAM" id="Phobius"/>
    </source>
</evidence>
<accession>A0A8J5SVU6</accession>
<keyword evidence="1" id="KW-0472">Membrane</keyword>
<keyword evidence="1" id="KW-1133">Transmembrane helix</keyword>
<reference evidence="2" key="2">
    <citation type="submission" date="2021-02" db="EMBL/GenBank/DDBJ databases">
        <authorList>
            <person name="Kimball J.A."/>
            <person name="Haas M.W."/>
            <person name="Macchietto M."/>
            <person name="Kono T."/>
            <person name="Duquette J."/>
            <person name="Shao M."/>
        </authorList>
    </citation>
    <scope>NUCLEOTIDE SEQUENCE</scope>
    <source>
        <tissue evidence="2">Fresh leaf tissue</tissue>
    </source>
</reference>
<dbReference type="Proteomes" id="UP000729402">
    <property type="component" value="Unassembled WGS sequence"/>
</dbReference>
<keyword evidence="1" id="KW-0812">Transmembrane</keyword>
<keyword evidence="3" id="KW-1185">Reference proteome</keyword>
<evidence type="ECO:0000313" key="2">
    <source>
        <dbReference type="EMBL" id="KAG8081463.1"/>
    </source>
</evidence>
<name>A0A8J5SVU6_ZIZPA</name>
<evidence type="ECO:0000313" key="3">
    <source>
        <dbReference type="Proteomes" id="UP000729402"/>
    </source>
</evidence>
<sequence length="76" mass="8607">MGAMPCRVRGSPHTLELSKAHKERLPKAFDFRGHLRRSLERLNRFSSRCFNCLFSLLTLWGGLGNLALKDFDGLCG</sequence>
<dbReference type="AlphaFoldDB" id="A0A8J5SVU6"/>
<feature type="transmembrane region" description="Helical" evidence="1">
    <location>
        <begin position="45"/>
        <end position="63"/>
    </location>
</feature>
<comment type="caution">
    <text evidence="2">The sequence shown here is derived from an EMBL/GenBank/DDBJ whole genome shotgun (WGS) entry which is preliminary data.</text>
</comment>
<protein>
    <submittedName>
        <fullName evidence="2">Uncharacterized protein</fullName>
    </submittedName>
</protein>
<gene>
    <name evidence="2" type="ORF">GUJ93_ZPchr0007g4784</name>
</gene>
<dbReference type="EMBL" id="JAAALK010000282">
    <property type="protein sequence ID" value="KAG8081463.1"/>
    <property type="molecule type" value="Genomic_DNA"/>
</dbReference>